<name>A0A1M7PMQ8_9ACTN</name>
<organism evidence="9 10">
    <name type="scientific">Actinacidiphila paucisporea</name>
    <dbReference type="NCBI Taxonomy" id="310782"/>
    <lineage>
        <taxon>Bacteria</taxon>
        <taxon>Bacillati</taxon>
        <taxon>Actinomycetota</taxon>
        <taxon>Actinomycetes</taxon>
        <taxon>Kitasatosporales</taxon>
        <taxon>Streptomycetaceae</taxon>
        <taxon>Actinacidiphila</taxon>
    </lineage>
</organism>
<evidence type="ECO:0000256" key="1">
    <source>
        <dbReference type="ARBA" id="ARBA00010617"/>
    </source>
</evidence>
<evidence type="ECO:0000313" key="10">
    <source>
        <dbReference type="Proteomes" id="UP000184111"/>
    </source>
</evidence>
<evidence type="ECO:0000313" key="9">
    <source>
        <dbReference type="EMBL" id="SHN18489.1"/>
    </source>
</evidence>
<protein>
    <submittedName>
        <fullName evidence="9">Cytochrome P450</fullName>
    </submittedName>
</protein>
<keyword evidence="5 7" id="KW-0408">Iron</keyword>
<evidence type="ECO:0000256" key="4">
    <source>
        <dbReference type="ARBA" id="ARBA00023002"/>
    </source>
</evidence>
<sequence length="467" mass="49285">MAVAPDPADRPAPMGRTALAASLEQAHGEARERAGEPAPEGDPGGDGPTAPARTPPDAVTVAMELLSPEGRADPYPLYAAAHRLGPVSGIGDGWFLVVGYDAVNQVLRRTGFGVSGAQISPQRLAEHASLALLAPSILESDPPEHTRMRSLIGSVFTQRRISALEPMITAAVDALLDRLAETGARRADGEAVDFMAEFAFPLPVAVICEMLGVPDADRQRFRTLAAGLTTALEFMSDPEGLAPADAAATELADYFTALIADRRAGRREDGEDDLVGALLAARDAEDARLSEAELLANLTLLLVAGFETTTDLLGNGLGALFDHPATARRLRSADGDVAAFVEEVLRYESPVQLTSRVALADGLEVAGVPVPSGSRLILLLGAANRDPARYRDPDTFDPSRTAVKPLSFGVGAHVCLGNGLARLEAAVAFPRLLARFPDLAPAAPPTRRDRAVLRGYETFPVRLGRPR</sequence>
<dbReference type="InterPro" id="IPR017972">
    <property type="entry name" value="Cyt_P450_CS"/>
</dbReference>
<dbReference type="GO" id="GO:0004497">
    <property type="term" value="F:monooxygenase activity"/>
    <property type="evidence" value="ECO:0007669"/>
    <property type="project" value="UniProtKB-KW"/>
</dbReference>
<dbReference type="RefSeq" id="WP_235002531.1">
    <property type="nucleotide sequence ID" value="NZ_FRBI01000024.1"/>
</dbReference>
<proteinExistence type="inferred from homology"/>
<dbReference type="PRINTS" id="PR00359">
    <property type="entry name" value="BP450"/>
</dbReference>
<dbReference type="GO" id="GO:0020037">
    <property type="term" value="F:heme binding"/>
    <property type="evidence" value="ECO:0007669"/>
    <property type="project" value="InterPro"/>
</dbReference>
<evidence type="ECO:0000256" key="3">
    <source>
        <dbReference type="ARBA" id="ARBA00022723"/>
    </source>
</evidence>
<accession>A0A1M7PMQ8</accession>
<dbReference type="FunFam" id="1.10.630.10:FF:000018">
    <property type="entry name" value="Cytochrome P450 monooxygenase"/>
    <property type="match status" value="1"/>
</dbReference>
<dbReference type="GO" id="GO:0005506">
    <property type="term" value="F:iron ion binding"/>
    <property type="evidence" value="ECO:0007669"/>
    <property type="project" value="InterPro"/>
</dbReference>
<dbReference type="GO" id="GO:0016705">
    <property type="term" value="F:oxidoreductase activity, acting on paired donors, with incorporation or reduction of molecular oxygen"/>
    <property type="evidence" value="ECO:0007669"/>
    <property type="project" value="InterPro"/>
</dbReference>
<reference evidence="9 10" key="1">
    <citation type="submission" date="2016-11" db="EMBL/GenBank/DDBJ databases">
        <authorList>
            <person name="Jaros S."/>
            <person name="Januszkiewicz K."/>
            <person name="Wedrychowicz H."/>
        </authorList>
    </citation>
    <scope>NUCLEOTIDE SEQUENCE [LARGE SCALE GENOMIC DNA]</scope>
    <source>
        <strain evidence="9 10">CGMCC 4.2025</strain>
    </source>
</reference>
<dbReference type="AlphaFoldDB" id="A0A1M7PMQ8"/>
<evidence type="ECO:0000256" key="5">
    <source>
        <dbReference type="ARBA" id="ARBA00023004"/>
    </source>
</evidence>
<keyword evidence="2 7" id="KW-0349">Heme</keyword>
<keyword evidence="3 7" id="KW-0479">Metal-binding</keyword>
<dbReference type="InterPro" id="IPR002397">
    <property type="entry name" value="Cyt_P450_B"/>
</dbReference>
<dbReference type="PROSITE" id="PS00086">
    <property type="entry name" value="CYTOCHROME_P450"/>
    <property type="match status" value="1"/>
</dbReference>
<evidence type="ECO:0000256" key="6">
    <source>
        <dbReference type="ARBA" id="ARBA00023033"/>
    </source>
</evidence>
<keyword evidence="10" id="KW-1185">Reference proteome</keyword>
<feature type="compositionally biased region" description="Basic and acidic residues" evidence="8">
    <location>
        <begin position="26"/>
        <end position="35"/>
    </location>
</feature>
<dbReference type="PANTHER" id="PTHR46696:SF1">
    <property type="entry name" value="CYTOCHROME P450 YJIB-RELATED"/>
    <property type="match status" value="1"/>
</dbReference>
<keyword evidence="4 7" id="KW-0560">Oxidoreductase</keyword>
<comment type="similarity">
    <text evidence="1 7">Belongs to the cytochrome P450 family.</text>
</comment>
<dbReference type="Pfam" id="PF00067">
    <property type="entry name" value="p450"/>
    <property type="match status" value="2"/>
</dbReference>
<evidence type="ECO:0000256" key="7">
    <source>
        <dbReference type="RuleBase" id="RU000461"/>
    </source>
</evidence>
<feature type="region of interest" description="Disordered" evidence="8">
    <location>
        <begin position="1"/>
        <end position="55"/>
    </location>
</feature>
<dbReference type="CDD" id="cd20625">
    <property type="entry name" value="CYP164-like"/>
    <property type="match status" value="1"/>
</dbReference>
<dbReference type="InterPro" id="IPR036396">
    <property type="entry name" value="Cyt_P450_sf"/>
</dbReference>
<dbReference type="Gene3D" id="1.10.630.10">
    <property type="entry name" value="Cytochrome P450"/>
    <property type="match status" value="1"/>
</dbReference>
<dbReference type="InterPro" id="IPR001128">
    <property type="entry name" value="Cyt_P450"/>
</dbReference>
<dbReference type="STRING" id="310782.SAMN05216499_12466"/>
<dbReference type="EMBL" id="FRBI01000024">
    <property type="protein sequence ID" value="SHN18489.1"/>
    <property type="molecule type" value="Genomic_DNA"/>
</dbReference>
<keyword evidence="6 7" id="KW-0503">Monooxygenase</keyword>
<evidence type="ECO:0000256" key="8">
    <source>
        <dbReference type="SAM" id="MobiDB-lite"/>
    </source>
</evidence>
<dbReference type="PANTHER" id="PTHR46696">
    <property type="entry name" value="P450, PUTATIVE (EUROFUNG)-RELATED"/>
    <property type="match status" value="1"/>
</dbReference>
<dbReference type="PRINTS" id="PR00385">
    <property type="entry name" value="P450"/>
</dbReference>
<gene>
    <name evidence="9" type="ORF">SAMN05216499_12466</name>
</gene>
<evidence type="ECO:0000256" key="2">
    <source>
        <dbReference type="ARBA" id="ARBA00022617"/>
    </source>
</evidence>
<dbReference type="Proteomes" id="UP000184111">
    <property type="component" value="Unassembled WGS sequence"/>
</dbReference>
<dbReference type="SUPFAM" id="SSF48264">
    <property type="entry name" value="Cytochrome P450"/>
    <property type="match status" value="1"/>
</dbReference>